<dbReference type="AlphaFoldDB" id="A0A8S3RQ73"/>
<comment type="caution">
    <text evidence="2">The sequence shown here is derived from an EMBL/GenBank/DDBJ whole genome shotgun (WGS) entry which is preliminary data.</text>
</comment>
<feature type="domain" description="DZIP3-like HEPN" evidence="1">
    <location>
        <begin position="14"/>
        <end position="84"/>
    </location>
</feature>
<dbReference type="EMBL" id="CAJPWZ010001236">
    <property type="protein sequence ID" value="CAG2210514.1"/>
    <property type="molecule type" value="Genomic_DNA"/>
</dbReference>
<name>A0A8S3RQ73_MYTED</name>
<evidence type="ECO:0000313" key="3">
    <source>
        <dbReference type="Proteomes" id="UP000683360"/>
    </source>
</evidence>
<keyword evidence="3" id="KW-1185">Reference proteome</keyword>
<dbReference type="Pfam" id="PF18738">
    <property type="entry name" value="HEPN_DZIP3"/>
    <property type="match status" value="1"/>
</dbReference>
<accession>A0A8S3RQ73</accession>
<protein>
    <recommendedName>
        <fullName evidence="1">DZIP3-like HEPN domain-containing protein</fullName>
    </recommendedName>
</protein>
<reference evidence="2" key="1">
    <citation type="submission" date="2021-03" db="EMBL/GenBank/DDBJ databases">
        <authorList>
            <person name="Bekaert M."/>
        </authorList>
    </citation>
    <scope>NUCLEOTIDE SEQUENCE</scope>
</reference>
<dbReference type="Proteomes" id="UP000683360">
    <property type="component" value="Unassembled WGS sequence"/>
</dbReference>
<evidence type="ECO:0000313" key="2">
    <source>
        <dbReference type="EMBL" id="CAG2210514.1"/>
    </source>
</evidence>
<sequence length="163" mass="18100">MFIQICNQSLSSSSNKAILSNLYKPSRGQRKVLFLEQWNTLYPSPGSSVVSSADLDVTLMVCLLRNLPPNVSLPASGFDALPQRSMVWGIPQDVTDAADAKSKCLDYNTLKKLVNFDDSIQRNVNRLNDHSNELAVHISKIITLETNVEYIGKGTILFQKNIS</sequence>
<evidence type="ECO:0000259" key="1">
    <source>
        <dbReference type="Pfam" id="PF18738"/>
    </source>
</evidence>
<dbReference type="OrthoDB" id="10008050at2759"/>
<organism evidence="2 3">
    <name type="scientific">Mytilus edulis</name>
    <name type="common">Blue mussel</name>
    <dbReference type="NCBI Taxonomy" id="6550"/>
    <lineage>
        <taxon>Eukaryota</taxon>
        <taxon>Metazoa</taxon>
        <taxon>Spiralia</taxon>
        <taxon>Lophotrochozoa</taxon>
        <taxon>Mollusca</taxon>
        <taxon>Bivalvia</taxon>
        <taxon>Autobranchia</taxon>
        <taxon>Pteriomorphia</taxon>
        <taxon>Mytilida</taxon>
        <taxon>Mytiloidea</taxon>
        <taxon>Mytilidae</taxon>
        <taxon>Mytilinae</taxon>
        <taxon>Mytilus</taxon>
    </lineage>
</organism>
<proteinExistence type="predicted"/>
<gene>
    <name evidence="2" type="ORF">MEDL_24582</name>
</gene>
<dbReference type="InterPro" id="IPR041249">
    <property type="entry name" value="HEPN_DZIP3"/>
</dbReference>